<dbReference type="PROSITE" id="PS50011">
    <property type="entry name" value="PROTEIN_KINASE_DOM"/>
    <property type="match status" value="1"/>
</dbReference>
<dbReference type="GO" id="GO:0004674">
    <property type="term" value="F:protein serine/threonine kinase activity"/>
    <property type="evidence" value="ECO:0007669"/>
    <property type="project" value="TreeGrafter"/>
</dbReference>
<evidence type="ECO:0000256" key="1">
    <source>
        <dbReference type="ARBA" id="ARBA00022679"/>
    </source>
</evidence>
<sequence length="1651" mass="181161">MSTPPFRITSGVPEARLSSSPLSSPHSSTRPLSRASENQALSALIREPVHSVHSSPGDSTVSISRDDDYTRNSHPATIRSNFPAGGGAHGSKNMGAHMIANTPRDSILLSPAGTKFDTSPTPSVILTLHHNDDRKASSAPTSPTERVSPLASLSVSALLNEHSDSPRDLLYQRHDPRGDTTPPNGMPRRWWSRPPSNERGRSVSPSRGGSIPFRRSRFRDVSTPESDSSLLMSDDFAEQEAPFPSSLHDDLSLAPLSNGLLSLSREDLPVHDLDERNTSDEIGETESSLLLSSLEATPATLVSPASPTAAHIYPQTLRSLGVGIEEDERRDDLENSFWPKLFGMSPKSSPKSPSAVVGTSASASETNLQVEEGLVVSMETWDGKSLDVPPSVMSPGSSSPTKGKVPALLNQAVSSALLQKPLFTSPGKGKGKGKAQDAPQAQSKHPESWYDKFTHRQSAKGWEKESKETQDSWLRTRENVSLALNAVLPTSELARLSGAGKEFAMEGQAARATTEQDSSKEVEASLSADKGAVIGNGQGTESKVGAGRRAVLTVKSAVVTVSPMLRTSLSILGDVATLTPIPGLREAAKTLLTVWEAVDAVETNRLQCLRLTERCARAIYSVRAEIADADREMESQQGQHGDVGIVGLAVEMEGPIGKLNESIGMVYDFLVKLNRRPFIKRFLRSDEIQQEIEACDKALADARQMFSISIQIRILKECKRFARERHPTHFFDRTPRIETPALPESHDILPAAPGLRRSSPPHNPPLSSLQSVQSQANDTTPPSDVPISPLDELQHLHTAENASDREQDRVLFHNTLQRVISAQRDDEVLQVLEVRPEEVPEALKALRRAEEALRRAREANEGQGGEVIEEGLERVVMETGIEAMTRLSSVAVQKADDQDVDVPWDLPSWTITRYEADRLTMIGSGSFSKVYFGSWSGRRVAIKVLSPYTPAPLFRKAVEIWRKLKHENVLRVWGASSAQGERPWFIVSEYCSGGSLVRWLRERKGRVGEPSAEGALTPPGAGAKGDMDLLRCMHHISKGMVYLHGQNVLHGNLKASNVLVDDNGRCVISDFGQNEMQWEASRRSGKPITNGALRWQAPELLNGAKELSTATDVYAFSICCIEILGMADLPYGNRDDELVTFLVLRQNKRAEIPSIRITSLVEPLIQECWDRDPEQRPVFTHVAATLKRLRKHQGVEESPIPVQAELLLEAWSEPPHHSPSMHPLELPETSPSTLQEGPVMLGDDLDASVGDEFGTASEGTGKLVPGDTASYGSQSKPFHPIGQLCSNPSELTVDPHTDDMEMPEGKCSGIAIYTPTRKLSLAESDSMSSASSHLTSSSEAEYSALEEARHHRRSHHVALGYEASLPMDGQLAERRNELRFRSLARSSHGFHHSLTLPLWSPSHVELGAVGYLSAPKGEFITLFNAMKPQQTSGSKITNIPSLGGYLEGPIRTGQKFNTNRTMTQRGLELISGLLTLIDRDGSYSERISRRHSFALQAGHKAAFIYAETTMYRFMEDLTAPREWFKANVNAIVKEYAPHHPIQKEDLIVVFGTLSAPEYALFVSHSHPNGQAHFNIFSDRESSRPWGTFTTDTEYPSDEGGPSYIEEIPRKAVFASKVSPVRMNAKSSDKDWDTLVLARLRFPTDATEPTWQ</sequence>
<feature type="compositionally biased region" description="Basic and acidic residues" evidence="7">
    <location>
        <begin position="164"/>
        <end position="178"/>
    </location>
</feature>
<evidence type="ECO:0000259" key="8">
    <source>
        <dbReference type="PROSITE" id="PS50011"/>
    </source>
</evidence>
<feature type="compositionally biased region" description="Low complexity" evidence="7">
    <location>
        <begin position="1218"/>
        <end position="1227"/>
    </location>
</feature>
<feature type="region of interest" description="Disordered" evidence="7">
    <location>
        <begin position="130"/>
        <end position="150"/>
    </location>
</feature>
<dbReference type="GO" id="GO:0005524">
    <property type="term" value="F:ATP binding"/>
    <property type="evidence" value="ECO:0007669"/>
    <property type="project" value="UniProtKB-UniRule"/>
</dbReference>
<dbReference type="GO" id="GO:0007166">
    <property type="term" value="P:cell surface receptor signaling pathway"/>
    <property type="evidence" value="ECO:0007669"/>
    <property type="project" value="InterPro"/>
</dbReference>
<dbReference type="PRINTS" id="PR00109">
    <property type="entry name" value="TYRKINASE"/>
</dbReference>
<feature type="region of interest" description="Disordered" evidence="7">
    <location>
        <begin position="731"/>
        <end position="789"/>
    </location>
</feature>
<feature type="compositionally biased region" description="Low complexity" evidence="7">
    <location>
        <begin position="755"/>
        <end position="775"/>
    </location>
</feature>
<dbReference type="Gene3D" id="1.10.510.10">
    <property type="entry name" value="Transferase(Phosphotransferase) domain 1"/>
    <property type="match status" value="1"/>
</dbReference>
<dbReference type="InterPro" id="IPR001245">
    <property type="entry name" value="Ser-Thr/Tyr_kinase_cat_dom"/>
</dbReference>
<feature type="binding site" evidence="5">
    <location>
        <position position="943"/>
    </location>
    <ligand>
        <name>ATP</name>
        <dbReference type="ChEBI" id="CHEBI:30616"/>
    </ligand>
</feature>
<dbReference type="CDD" id="cd21037">
    <property type="entry name" value="MLKL_NTD"/>
    <property type="match status" value="1"/>
</dbReference>
<keyword evidence="10" id="KW-1185">Reference proteome</keyword>
<dbReference type="Pfam" id="PF07714">
    <property type="entry name" value="PK_Tyr_Ser-Thr"/>
    <property type="match status" value="1"/>
</dbReference>
<evidence type="ECO:0000313" key="10">
    <source>
        <dbReference type="Proteomes" id="UP000807769"/>
    </source>
</evidence>
<dbReference type="PANTHER" id="PTHR44329">
    <property type="entry name" value="SERINE/THREONINE-PROTEIN KINASE TNNI3K-RELATED"/>
    <property type="match status" value="1"/>
</dbReference>
<keyword evidence="1" id="KW-0808">Transferase</keyword>
<dbReference type="InterPro" id="IPR011009">
    <property type="entry name" value="Kinase-like_dom_sf"/>
</dbReference>
<accession>A0A9P7E1R7</accession>
<feature type="compositionally biased region" description="Polar residues" evidence="7">
    <location>
        <begin position="52"/>
        <end position="63"/>
    </location>
</feature>
<dbReference type="RefSeq" id="XP_041189033.1">
    <property type="nucleotide sequence ID" value="XM_041340826.1"/>
</dbReference>
<organism evidence="9 10">
    <name type="scientific">Suillus subaureus</name>
    <dbReference type="NCBI Taxonomy" id="48587"/>
    <lineage>
        <taxon>Eukaryota</taxon>
        <taxon>Fungi</taxon>
        <taxon>Dikarya</taxon>
        <taxon>Basidiomycota</taxon>
        <taxon>Agaricomycotina</taxon>
        <taxon>Agaricomycetes</taxon>
        <taxon>Agaricomycetidae</taxon>
        <taxon>Boletales</taxon>
        <taxon>Suillineae</taxon>
        <taxon>Suillaceae</taxon>
        <taxon>Suillus</taxon>
    </lineage>
</organism>
<evidence type="ECO:0000256" key="5">
    <source>
        <dbReference type="PROSITE-ProRule" id="PRU10141"/>
    </source>
</evidence>
<dbReference type="SUPFAM" id="SSF56112">
    <property type="entry name" value="Protein kinase-like (PK-like)"/>
    <property type="match status" value="1"/>
</dbReference>
<comment type="caution">
    <text evidence="9">The sequence shown here is derived from an EMBL/GenBank/DDBJ whole genome shotgun (WGS) entry which is preliminary data.</text>
</comment>
<feature type="region of interest" description="Disordered" evidence="7">
    <location>
        <begin position="1"/>
        <end position="97"/>
    </location>
</feature>
<feature type="coiled-coil region" evidence="6">
    <location>
        <begin position="839"/>
        <end position="866"/>
    </location>
</feature>
<dbReference type="Gene3D" id="1.20.930.20">
    <property type="entry name" value="Adaptor protein Cbl, N-terminal domain"/>
    <property type="match status" value="1"/>
</dbReference>
<dbReference type="Proteomes" id="UP000807769">
    <property type="component" value="Unassembled WGS sequence"/>
</dbReference>
<feature type="region of interest" description="Disordered" evidence="7">
    <location>
        <begin position="1213"/>
        <end position="1237"/>
    </location>
</feature>
<keyword evidence="4 5" id="KW-0067">ATP-binding</keyword>
<feature type="domain" description="Protein kinase" evidence="8">
    <location>
        <begin position="916"/>
        <end position="1195"/>
    </location>
</feature>
<evidence type="ECO:0000256" key="4">
    <source>
        <dbReference type="ARBA" id="ARBA00022840"/>
    </source>
</evidence>
<dbReference type="PROSITE" id="PS00107">
    <property type="entry name" value="PROTEIN_KINASE_ATP"/>
    <property type="match status" value="1"/>
</dbReference>
<feature type="region of interest" description="Disordered" evidence="7">
    <location>
        <begin position="164"/>
        <end position="230"/>
    </location>
</feature>
<dbReference type="OrthoDB" id="1668230at2759"/>
<dbReference type="InterPro" id="IPR036537">
    <property type="entry name" value="Adaptor_Cbl_N_dom_sf"/>
</dbReference>
<feature type="region of interest" description="Disordered" evidence="7">
    <location>
        <begin position="421"/>
        <end position="450"/>
    </location>
</feature>
<dbReference type="InterPro" id="IPR017441">
    <property type="entry name" value="Protein_kinase_ATP_BS"/>
</dbReference>
<dbReference type="InterPro" id="IPR051681">
    <property type="entry name" value="Ser/Thr_Kinases-Pseudokinases"/>
</dbReference>
<dbReference type="EMBL" id="JABBWG010000035">
    <property type="protein sequence ID" value="KAG1809124.1"/>
    <property type="molecule type" value="Genomic_DNA"/>
</dbReference>
<dbReference type="InterPro" id="IPR059179">
    <property type="entry name" value="MLKL-like_MCAfunc"/>
</dbReference>
<keyword evidence="6" id="KW-0175">Coiled coil</keyword>
<dbReference type="PANTHER" id="PTHR44329:SF288">
    <property type="entry name" value="MITOGEN-ACTIVATED PROTEIN KINASE KINASE KINASE 20"/>
    <property type="match status" value="1"/>
</dbReference>
<gene>
    <name evidence="9" type="ORF">BJ212DRAFT_1484618</name>
</gene>
<evidence type="ECO:0000313" key="9">
    <source>
        <dbReference type="EMBL" id="KAG1809124.1"/>
    </source>
</evidence>
<reference evidence="9" key="1">
    <citation type="journal article" date="2020" name="New Phytol.">
        <title>Comparative genomics reveals dynamic genome evolution in host specialist ectomycorrhizal fungi.</title>
        <authorList>
            <person name="Lofgren L.A."/>
            <person name="Nguyen N.H."/>
            <person name="Vilgalys R."/>
            <person name="Ruytinx J."/>
            <person name="Liao H.L."/>
            <person name="Branco S."/>
            <person name="Kuo A."/>
            <person name="LaButti K."/>
            <person name="Lipzen A."/>
            <person name="Andreopoulos W."/>
            <person name="Pangilinan J."/>
            <person name="Riley R."/>
            <person name="Hundley H."/>
            <person name="Na H."/>
            <person name="Barry K."/>
            <person name="Grigoriev I.V."/>
            <person name="Stajich J.E."/>
            <person name="Kennedy P.G."/>
        </authorList>
    </citation>
    <scope>NUCLEOTIDE SEQUENCE</scope>
    <source>
        <strain evidence="9">MN1</strain>
    </source>
</reference>
<evidence type="ECO:0000256" key="6">
    <source>
        <dbReference type="SAM" id="Coils"/>
    </source>
</evidence>
<feature type="compositionally biased region" description="Low complexity" evidence="7">
    <location>
        <begin position="345"/>
        <end position="354"/>
    </location>
</feature>
<evidence type="ECO:0000256" key="7">
    <source>
        <dbReference type="SAM" id="MobiDB-lite"/>
    </source>
</evidence>
<keyword evidence="2 5" id="KW-0547">Nucleotide-binding</keyword>
<keyword evidence="3" id="KW-0418">Kinase</keyword>
<evidence type="ECO:0000256" key="3">
    <source>
        <dbReference type="ARBA" id="ARBA00022777"/>
    </source>
</evidence>
<feature type="region of interest" description="Disordered" evidence="7">
    <location>
        <begin position="344"/>
        <end position="364"/>
    </location>
</feature>
<proteinExistence type="predicted"/>
<dbReference type="GeneID" id="64634842"/>
<name>A0A9P7E1R7_9AGAM</name>
<protein>
    <recommendedName>
        <fullName evidence="8">Protein kinase domain-containing protein</fullName>
    </recommendedName>
</protein>
<feature type="compositionally biased region" description="Low complexity" evidence="7">
    <location>
        <begin position="16"/>
        <end position="34"/>
    </location>
</feature>
<dbReference type="InterPro" id="IPR000719">
    <property type="entry name" value="Prot_kinase_dom"/>
</dbReference>
<evidence type="ECO:0000256" key="2">
    <source>
        <dbReference type="ARBA" id="ARBA00022741"/>
    </source>
</evidence>